<evidence type="ECO:0000313" key="3">
    <source>
        <dbReference type="Proteomes" id="UP000183190"/>
    </source>
</evidence>
<dbReference type="EMBL" id="FNWV01000012">
    <property type="protein sequence ID" value="SEH79104.1"/>
    <property type="molecule type" value="Genomic_DNA"/>
</dbReference>
<dbReference type="RefSeq" id="WP_074718306.1">
    <property type="nucleotide sequence ID" value="NZ_FNWV01000012.1"/>
</dbReference>
<evidence type="ECO:0000256" key="1">
    <source>
        <dbReference type="SAM" id="Phobius"/>
    </source>
</evidence>
<protein>
    <submittedName>
        <fullName evidence="2">Uncharacterized protein</fullName>
    </submittedName>
</protein>
<keyword evidence="1" id="KW-1133">Transmembrane helix</keyword>
<dbReference type="Proteomes" id="UP000183190">
    <property type="component" value="Unassembled WGS sequence"/>
</dbReference>
<reference evidence="2 3" key="1">
    <citation type="submission" date="2016-10" db="EMBL/GenBank/DDBJ databases">
        <authorList>
            <person name="de Groot N.N."/>
        </authorList>
    </citation>
    <scope>NUCLEOTIDE SEQUENCE [LARGE SCALE GENOMIC DNA]</scope>
    <source>
        <strain evidence="2 3">YAD2003</strain>
    </source>
</reference>
<keyword evidence="1" id="KW-0812">Transmembrane</keyword>
<evidence type="ECO:0000313" key="2">
    <source>
        <dbReference type="EMBL" id="SEH79104.1"/>
    </source>
</evidence>
<sequence>MTSFEWQIISQIFLGIGIVLLLTAFMLAARFKVISNTVSEIRSRKSPAEPADKVHSAAMSIRTLNENADALGPADEELDSSMITVVVGKKKQEEISDTIVVGNNKDKENDFRIIRNIIVINADPDVIDGNRRNK</sequence>
<gene>
    <name evidence="2" type="ORF">SAMN02910265_02714</name>
</gene>
<dbReference type="AlphaFoldDB" id="A0A1H6KU50"/>
<keyword evidence="1" id="KW-0472">Membrane</keyword>
<organism evidence="2 3">
    <name type="scientific">Ruminococcus flavefaciens</name>
    <dbReference type="NCBI Taxonomy" id="1265"/>
    <lineage>
        <taxon>Bacteria</taxon>
        <taxon>Bacillati</taxon>
        <taxon>Bacillota</taxon>
        <taxon>Clostridia</taxon>
        <taxon>Eubacteriales</taxon>
        <taxon>Oscillospiraceae</taxon>
        <taxon>Ruminococcus</taxon>
    </lineage>
</organism>
<feature type="transmembrane region" description="Helical" evidence="1">
    <location>
        <begin position="6"/>
        <end position="29"/>
    </location>
</feature>
<name>A0A1H6KU50_RUMFL</name>
<proteinExistence type="predicted"/>
<accession>A0A1H6KU50</accession>
<dbReference type="OrthoDB" id="1822068at2"/>